<sequence length="62" mass="7281">MVEQFNTALEKYIQKRIIVAKMELDYELAVLFDALEIGDQEQVQRSKAKLAELREELLVLEK</sequence>
<dbReference type="AlphaFoldDB" id="A0AAP8U6T0"/>
<dbReference type="EMBL" id="PRKQ01000003">
    <property type="protein sequence ID" value="PPB10945.1"/>
    <property type="molecule type" value="Genomic_DNA"/>
</dbReference>
<evidence type="ECO:0000313" key="1">
    <source>
        <dbReference type="EMBL" id="PPB10945.1"/>
    </source>
</evidence>
<reference evidence="1 2" key="1">
    <citation type="submission" date="2018-02" db="EMBL/GenBank/DDBJ databases">
        <title>Comparative analysis of genomes of three Brevibacillus laterosporus strains producers of potent antimicrobials isolated from silage.</title>
        <authorList>
            <person name="Kojic M."/>
            <person name="Miljkovic M."/>
            <person name="Studholme D."/>
            <person name="Filipic B."/>
        </authorList>
    </citation>
    <scope>NUCLEOTIDE SEQUENCE [LARGE SCALE GENOMIC DNA]</scope>
    <source>
        <strain evidence="1 2">BGSP11</strain>
    </source>
</reference>
<organism evidence="1 2">
    <name type="scientific">Brevibacillus laterosporus</name>
    <name type="common">Bacillus laterosporus</name>
    <dbReference type="NCBI Taxonomy" id="1465"/>
    <lineage>
        <taxon>Bacteria</taxon>
        <taxon>Bacillati</taxon>
        <taxon>Bacillota</taxon>
        <taxon>Bacilli</taxon>
        <taxon>Bacillales</taxon>
        <taxon>Paenibacillaceae</taxon>
        <taxon>Brevibacillus</taxon>
    </lineage>
</organism>
<gene>
    <name evidence="1" type="ORF">C4A77_04410</name>
</gene>
<name>A0AAP8U6T0_BRELA</name>
<evidence type="ECO:0000313" key="2">
    <source>
        <dbReference type="Proteomes" id="UP000239759"/>
    </source>
</evidence>
<accession>A0AAP8U6T0</accession>
<comment type="caution">
    <text evidence="1">The sequence shown here is derived from an EMBL/GenBank/DDBJ whole genome shotgun (WGS) entry which is preliminary data.</text>
</comment>
<dbReference type="Proteomes" id="UP000239759">
    <property type="component" value="Unassembled WGS sequence"/>
</dbReference>
<proteinExistence type="predicted"/>
<protein>
    <submittedName>
        <fullName evidence="1">Uncharacterized protein</fullName>
    </submittedName>
</protein>